<dbReference type="AlphaFoldDB" id="J3N5B1"/>
<reference evidence="1" key="2">
    <citation type="submission" date="2013-04" db="UniProtKB">
        <authorList>
            <consortium name="EnsemblPlants"/>
        </authorList>
    </citation>
    <scope>IDENTIFICATION</scope>
</reference>
<dbReference type="PANTHER" id="PTHR33087:SF46">
    <property type="entry name" value="OS07G0539200 PROTEIN"/>
    <property type="match status" value="1"/>
</dbReference>
<evidence type="ECO:0008006" key="3">
    <source>
        <dbReference type="Google" id="ProtNLM"/>
    </source>
</evidence>
<dbReference type="Gramene" id="OB10G27090.1">
    <property type="protein sequence ID" value="OB10G27090.1"/>
    <property type="gene ID" value="OB10G27090"/>
</dbReference>
<evidence type="ECO:0000313" key="1">
    <source>
        <dbReference type="EnsemblPlants" id="OB10G27090.1"/>
    </source>
</evidence>
<evidence type="ECO:0000313" key="2">
    <source>
        <dbReference type="Proteomes" id="UP000006038"/>
    </source>
</evidence>
<dbReference type="PANTHER" id="PTHR33087">
    <property type="entry name" value="OS07G0539200 PROTEIN"/>
    <property type="match status" value="1"/>
</dbReference>
<reference evidence="1" key="1">
    <citation type="journal article" date="2013" name="Nat. Commun.">
        <title>Whole-genome sequencing of Oryza brachyantha reveals mechanisms underlying Oryza genome evolution.</title>
        <authorList>
            <person name="Chen J."/>
            <person name="Huang Q."/>
            <person name="Gao D."/>
            <person name="Wang J."/>
            <person name="Lang Y."/>
            <person name="Liu T."/>
            <person name="Li B."/>
            <person name="Bai Z."/>
            <person name="Luis Goicoechea J."/>
            <person name="Liang C."/>
            <person name="Chen C."/>
            <person name="Zhang W."/>
            <person name="Sun S."/>
            <person name="Liao Y."/>
            <person name="Zhang X."/>
            <person name="Yang L."/>
            <person name="Song C."/>
            <person name="Wang M."/>
            <person name="Shi J."/>
            <person name="Liu G."/>
            <person name="Liu J."/>
            <person name="Zhou H."/>
            <person name="Zhou W."/>
            <person name="Yu Q."/>
            <person name="An N."/>
            <person name="Chen Y."/>
            <person name="Cai Q."/>
            <person name="Wang B."/>
            <person name="Liu B."/>
            <person name="Min J."/>
            <person name="Huang Y."/>
            <person name="Wu H."/>
            <person name="Li Z."/>
            <person name="Zhang Y."/>
            <person name="Yin Y."/>
            <person name="Song W."/>
            <person name="Jiang J."/>
            <person name="Jackson S.A."/>
            <person name="Wing R.A."/>
            <person name="Wang J."/>
            <person name="Chen M."/>
        </authorList>
    </citation>
    <scope>NUCLEOTIDE SEQUENCE [LARGE SCALE GENOMIC DNA]</scope>
    <source>
        <strain evidence="1">cv. IRGC 101232</strain>
    </source>
</reference>
<dbReference type="HOGENOM" id="CLU_599055_0_0_1"/>
<protein>
    <recommendedName>
        <fullName evidence="3">DUF4283 domain-containing protein</fullName>
    </recommendedName>
</protein>
<name>J3N5B1_ORYBR</name>
<proteinExistence type="predicted"/>
<dbReference type="InterPro" id="IPR053253">
    <property type="entry name" value="Sex_diff_modulator"/>
</dbReference>
<sequence>MAGSYQISAAYPAEFLEDIRVGEPSLRPDCGRCMVEASSIDDFLITFRHVADKELVRRCNQLPCKGVGVSFRPWTRLCGGTSSKVQFFTKLSPDGLPTHLWGKNVVIWMVIWRRSSLRNARCLGVFAWFKNPSALPLVAVVEVPEKPGAGGAWRECSGTTVAPPRTPRCKPSTEFNILVHVEEVIDPTPQHWMGDRLDDGSGDDEDIIRRNAFDCWAGRCDGTGPFMRRWAVWVSRGLDQRMLPLSSEPGGGSACGASGALWGREGGGVGGGDKHAGDGIECAGGRDSYAGDRDWCAGGWVGSVGGGDRRAGDGERCVGGEVGCIGGEDRHIGDGERRAGGGVRCAGGCRLSPRPRCDGRSGKGCLTYGGVVGDQHGGQFGPGRRLALHVGARWRGSLGVLRSPRRLVSGDYGATGGAVFAETAGIAAFLTQDGGLGPRRGSWEDDITEEHAFGLGA</sequence>
<keyword evidence="2" id="KW-1185">Reference proteome</keyword>
<dbReference type="EnsemblPlants" id="OB10G27090.1">
    <property type="protein sequence ID" value="OB10G27090.1"/>
    <property type="gene ID" value="OB10G27090"/>
</dbReference>
<dbReference type="Proteomes" id="UP000006038">
    <property type="component" value="Chromosome 10"/>
</dbReference>
<accession>J3N5B1</accession>
<dbReference type="STRING" id="4533.J3N5B1"/>
<organism evidence="1">
    <name type="scientific">Oryza brachyantha</name>
    <name type="common">malo sina</name>
    <dbReference type="NCBI Taxonomy" id="4533"/>
    <lineage>
        <taxon>Eukaryota</taxon>
        <taxon>Viridiplantae</taxon>
        <taxon>Streptophyta</taxon>
        <taxon>Embryophyta</taxon>
        <taxon>Tracheophyta</taxon>
        <taxon>Spermatophyta</taxon>
        <taxon>Magnoliopsida</taxon>
        <taxon>Liliopsida</taxon>
        <taxon>Poales</taxon>
        <taxon>Poaceae</taxon>
        <taxon>BOP clade</taxon>
        <taxon>Oryzoideae</taxon>
        <taxon>Oryzeae</taxon>
        <taxon>Oryzinae</taxon>
        <taxon>Oryza</taxon>
    </lineage>
</organism>